<protein>
    <submittedName>
        <fullName evidence="1">Uncharacterized protein</fullName>
    </submittedName>
</protein>
<organism evidence="1 2">
    <name type="scientific">Herbinix hemicellulosilytica</name>
    <dbReference type="NCBI Taxonomy" id="1564487"/>
    <lineage>
        <taxon>Bacteria</taxon>
        <taxon>Bacillati</taxon>
        <taxon>Bacillota</taxon>
        <taxon>Clostridia</taxon>
        <taxon>Lachnospirales</taxon>
        <taxon>Lachnospiraceae</taxon>
        <taxon>Herbinix</taxon>
    </lineage>
</organism>
<reference evidence="1 2" key="1">
    <citation type="submission" date="2015-06" db="EMBL/GenBank/DDBJ databases">
        <authorList>
            <person name="Wibberg Daniel"/>
        </authorList>
    </citation>
    <scope>NUCLEOTIDE SEQUENCE [LARGE SCALE GENOMIC DNA]</scope>
    <source>
        <strain evidence="1 2">T3/55T</strain>
    </source>
</reference>
<gene>
    <name evidence="1" type="ORF">HHT355_2589</name>
</gene>
<evidence type="ECO:0000313" key="2">
    <source>
        <dbReference type="Proteomes" id="UP000236497"/>
    </source>
</evidence>
<dbReference type="EMBL" id="CVTD020000028">
    <property type="protein sequence ID" value="CRZ35772.1"/>
    <property type="molecule type" value="Genomic_DNA"/>
</dbReference>
<name>A0A0H5SJT4_HERHM</name>
<dbReference type="Proteomes" id="UP000236497">
    <property type="component" value="Unassembled WGS sequence"/>
</dbReference>
<keyword evidence="2" id="KW-1185">Reference proteome</keyword>
<sequence>MNILLCIITAVPKDIIIIQIKSDKKIKKNKAKQTLSKKPKIMD</sequence>
<proteinExistence type="predicted"/>
<evidence type="ECO:0000313" key="1">
    <source>
        <dbReference type="EMBL" id="CRZ35772.1"/>
    </source>
</evidence>
<accession>A0A0H5SJT4</accession>
<dbReference type="AlphaFoldDB" id="A0A0H5SJT4"/>